<feature type="transmembrane region" description="Helical" evidence="8">
    <location>
        <begin position="21"/>
        <end position="41"/>
    </location>
</feature>
<accession>A0A4U1C4N3</accession>
<dbReference type="GO" id="GO:0005886">
    <property type="term" value="C:plasma membrane"/>
    <property type="evidence" value="ECO:0007669"/>
    <property type="project" value="UniProtKB-SubCell"/>
</dbReference>
<evidence type="ECO:0000256" key="5">
    <source>
        <dbReference type="ARBA" id="ARBA00022989"/>
    </source>
</evidence>
<dbReference type="GO" id="GO:0019646">
    <property type="term" value="P:aerobic electron transport chain"/>
    <property type="evidence" value="ECO:0007669"/>
    <property type="project" value="InterPro"/>
</dbReference>
<feature type="transmembrane region" description="Helical" evidence="8">
    <location>
        <begin position="172"/>
        <end position="190"/>
    </location>
</feature>
<evidence type="ECO:0000313" key="10">
    <source>
        <dbReference type="EMBL" id="TKC00262.1"/>
    </source>
</evidence>
<comment type="subcellular location">
    <subcellularLocation>
        <location evidence="1 7">Cell membrane</location>
        <topology evidence="1 7">Multi-pass membrane protein</topology>
    </subcellularLocation>
</comment>
<evidence type="ECO:0000259" key="9">
    <source>
        <dbReference type="PROSITE" id="PS50253"/>
    </source>
</evidence>
<evidence type="ECO:0000313" key="11">
    <source>
        <dbReference type="Proteomes" id="UP000308181"/>
    </source>
</evidence>
<gene>
    <name evidence="10" type="ORF">FA046_00860</name>
</gene>
<dbReference type="InterPro" id="IPR024791">
    <property type="entry name" value="Cyt_c/ubiquinol_Oxase_su3"/>
</dbReference>
<dbReference type="GO" id="GO:0004129">
    <property type="term" value="F:cytochrome-c oxidase activity"/>
    <property type="evidence" value="ECO:0007669"/>
    <property type="project" value="InterPro"/>
</dbReference>
<evidence type="ECO:0000256" key="8">
    <source>
        <dbReference type="SAM" id="Phobius"/>
    </source>
</evidence>
<evidence type="ECO:0000256" key="2">
    <source>
        <dbReference type="ARBA" id="ARBA00010581"/>
    </source>
</evidence>
<feature type="transmembrane region" description="Helical" evidence="8">
    <location>
        <begin position="128"/>
        <end position="151"/>
    </location>
</feature>
<dbReference type="InterPro" id="IPR035973">
    <property type="entry name" value="Cyt_c_oxidase_su3-like_sf"/>
</dbReference>
<dbReference type="PANTHER" id="PTHR11403">
    <property type="entry name" value="CYTOCHROME C OXIDASE SUBUNIT III"/>
    <property type="match status" value="1"/>
</dbReference>
<sequence length="192" mass="22057">MQSMNNEVDRYNLQPKKFIMWLFMISSIIFFAGLTSGFIVYSGDGAGKSLNVPLPKAFIYSTVIIIISSFTLHWSYLQTKRLKFEGQKLGLWITLVLGLVFIGMQIYGWAVWTDLGIFFINSNASISFVYVFTLTHILHIIAGLIIILTALASSYKKLPNVTNLFRMEIASIFWHFVDILWIYLYVFLLLSQ</sequence>
<evidence type="ECO:0000256" key="7">
    <source>
        <dbReference type="RuleBase" id="RU003376"/>
    </source>
</evidence>
<dbReference type="OrthoDB" id="679789at2"/>
<keyword evidence="3" id="KW-1003">Cell membrane</keyword>
<keyword evidence="6 8" id="KW-0472">Membrane</keyword>
<evidence type="ECO:0000256" key="3">
    <source>
        <dbReference type="ARBA" id="ARBA00022475"/>
    </source>
</evidence>
<evidence type="ECO:0000256" key="1">
    <source>
        <dbReference type="ARBA" id="ARBA00004651"/>
    </source>
</evidence>
<keyword evidence="11" id="KW-1185">Reference proteome</keyword>
<organism evidence="10 11">
    <name type="scientific">Pedobacter cryophilus</name>
    <dbReference type="NCBI Taxonomy" id="2571271"/>
    <lineage>
        <taxon>Bacteria</taxon>
        <taxon>Pseudomonadati</taxon>
        <taxon>Bacteroidota</taxon>
        <taxon>Sphingobacteriia</taxon>
        <taxon>Sphingobacteriales</taxon>
        <taxon>Sphingobacteriaceae</taxon>
        <taxon>Pedobacter</taxon>
    </lineage>
</organism>
<evidence type="ECO:0000256" key="6">
    <source>
        <dbReference type="ARBA" id="ARBA00023136"/>
    </source>
</evidence>
<dbReference type="PANTHER" id="PTHR11403:SF2">
    <property type="entry name" value="CYTOCHROME BO(3) UBIQUINOL OXIDASE SUBUNIT 3"/>
    <property type="match status" value="1"/>
</dbReference>
<name>A0A4U1C4N3_9SPHI</name>
<feature type="transmembrane region" description="Helical" evidence="8">
    <location>
        <begin position="57"/>
        <end position="77"/>
    </location>
</feature>
<comment type="caution">
    <text evidence="10">The sequence shown here is derived from an EMBL/GenBank/DDBJ whole genome shotgun (WGS) entry which is preliminary data.</text>
</comment>
<evidence type="ECO:0000256" key="4">
    <source>
        <dbReference type="ARBA" id="ARBA00022692"/>
    </source>
</evidence>
<dbReference type="SUPFAM" id="SSF81452">
    <property type="entry name" value="Cytochrome c oxidase subunit III-like"/>
    <property type="match status" value="1"/>
</dbReference>
<dbReference type="AlphaFoldDB" id="A0A4U1C4N3"/>
<dbReference type="InterPro" id="IPR000298">
    <property type="entry name" value="Cyt_c_oxidase-like_su3"/>
</dbReference>
<dbReference type="PROSITE" id="PS50253">
    <property type="entry name" value="COX3"/>
    <property type="match status" value="1"/>
</dbReference>
<keyword evidence="4 7" id="KW-0812">Transmembrane</keyword>
<comment type="similarity">
    <text evidence="2 7">Belongs to the cytochrome c oxidase subunit 3 family.</text>
</comment>
<dbReference type="Gene3D" id="1.20.120.80">
    <property type="entry name" value="Cytochrome c oxidase, subunit III, four-helix bundle"/>
    <property type="match status" value="1"/>
</dbReference>
<proteinExistence type="inferred from homology"/>
<dbReference type="InterPro" id="IPR013833">
    <property type="entry name" value="Cyt_c_oxidase_su3_a-hlx"/>
</dbReference>
<feature type="domain" description="Heme-copper oxidase subunit III family profile" evidence="9">
    <location>
        <begin position="17"/>
        <end position="192"/>
    </location>
</feature>
<dbReference type="Pfam" id="PF00510">
    <property type="entry name" value="COX3"/>
    <property type="match status" value="1"/>
</dbReference>
<reference evidence="10 11" key="1">
    <citation type="submission" date="2019-04" db="EMBL/GenBank/DDBJ databases">
        <title>Pedobacter sp. AR-3-17 sp. nov., isolated from Arctic soil.</title>
        <authorList>
            <person name="Dahal R.H."/>
            <person name="Kim D.-U."/>
        </authorList>
    </citation>
    <scope>NUCLEOTIDE SEQUENCE [LARGE SCALE GENOMIC DNA]</scope>
    <source>
        <strain evidence="10 11">AR-3-17</strain>
    </source>
</reference>
<dbReference type="EMBL" id="SWBP01000001">
    <property type="protein sequence ID" value="TKC00262.1"/>
    <property type="molecule type" value="Genomic_DNA"/>
</dbReference>
<dbReference type="CDD" id="cd00386">
    <property type="entry name" value="Heme_Cu_Oxidase_III_like"/>
    <property type="match status" value="1"/>
</dbReference>
<dbReference type="Proteomes" id="UP000308181">
    <property type="component" value="Unassembled WGS sequence"/>
</dbReference>
<feature type="transmembrane region" description="Helical" evidence="8">
    <location>
        <begin position="89"/>
        <end position="108"/>
    </location>
</feature>
<keyword evidence="5 8" id="KW-1133">Transmembrane helix</keyword>
<protein>
    <submittedName>
        <fullName evidence="10">Heme-copper oxidase subunit III</fullName>
    </submittedName>
</protein>